<dbReference type="InterPro" id="IPR022885">
    <property type="entry name" value="NDH1_su_D/H"/>
</dbReference>
<accession>A0ABS2CJD9</accession>
<reference evidence="10" key="1">
    <citation type="submission" date="2021-02" db="EMBL/GenBank/DDBJ databases">
        <title>Phycicoccus sp. MQZ13P-5T, whole genome shotgun sequence.</title>
        <authorList>
            <person name="Tuo L."/>
        </authorList>
    </citation>
    <scope>NUCLEOTIDE SEQUENCE</scope>
    <source>
        <strain evidence="10">MQZ13P-5</strain>
    </source>
</reference>
<feature type="compositionally biased region" description="Basic and acidic residues" evidence="8">
    <location>
        <begin position="1"/>
        <end position="13"/>
    </location>
</feature>
<dbReference type="RefSeq" id="WP_204130387.1">
    <property type="nucleotide sequence ID" value="NZ_JAFDVD010000007.1"/>
</dbReference>
<dbReference type="InterPro" id="IPR014029">
    <property type="entry name" value="NADH_UbQ_OxRdtase_49kDa_CS"/>
</dbReference>
<keyword evidence="2 6" id="KW-0813">Transport</keyword>
<comment type="similarity">
    <text evidence="1 6 7">Belongs to the complex I 49 kDa subunit family.</text>
</comment>
<evidence type="ECO:0000256" key="5">
    <source>
        <dbReference type="ARBA" id="ARBA00023027"/>
    </source>
</evidence>
<evidence type="ECO:0000259" key="9">
    <source>
        <dbReference type="Pfam" id="PF00346"/>
    </source>
</evidence>
<feature type="region of interest" description="Disordered" evidence="8">
    <location>
        <begin position="1"/>
        <end position="35"/>
    </location>
</feature>
<comment type="subunit">
    <text evidence="6">NDH-1 is composed of 14 different subunits. Subunits NuoB, C, D, E, F, and G constitute the peripheral sector of the complex.</text>
</comment>
<dbReference type="InterPro" id="IPR001135">
    <property type="entry name" value="NADH_Q_OxRdtase_suD"/>
</dbReference>
<proteinExistence type="inferred from homology"/>
<dbReference type="NCBIfam" id="TIGR01962">
    <property type="entry name" value="NuoD"/>
    <property type="match status" value="1"/>
</dbReference>
<keyword evidence="10" id="KW-0560">Oxidoreductase</keyword>
<keyword evidence="5 6" id="KW-0520">NAD</keyword>
<evidence type="ECO:0000313" key="11">
    <source>
        <dbReference type="Proteomes" id="UP001430172"/>
    </source>
</evidence>
<evidence type="ECO:0000256" key="8">
    <source>
        <dbReference type="SAM" id="MobiDB-lite"/>
    </source>
</evidence>
<comment type="subcellular location">
    <subcellularLocation>
        <location evidence="6">Cell membrane</location>
        <topology evidence="6">Peripheral membrane protein</topology>
        <orientation evidence="6">Cytoplasmic side</orientation>
    </subcellularLocation>
</comment>
<comment type="caution">
    <text evidence="10">The sequence shown here is derived from an EMBL/GenBank/DDBJ whole genome shotgun (WGS) entry which is preliminary data.</text>
</comment>
<name>A0ABS2CJD9_9MICO</name>
<dbReference type="EMBL" id="JAFDVD010000007">
    <property type="protein sequence ID" value="MBM6399895.1"/>
    <property type="molecule type" value="Genomic_DNA"/>
</dbReference>
<evidence type="ECO:0000256" key="3">
    <source>
        <dbReference type="ARBA" id="ARBA00022719"/>
    </source>
</evidence>
<dbReference type="NCBIfam" id="NF004739">
    <property type="entry name" value="PRK06075.1"/>
    <property type="match status" value="1"/>
</dbReference>
<evidence type="ECO:0000256" key="4">
    <source>
        <dbReference type="ARBA" id="ARBA00022967"/>
    </source>
</evidence>
<dbReference type="GO" id="GO:0016491">
    <property type="term" value="F:oxidoreductase activity"/>
    <property type="evidence" value="ECO:0007669"/>
    <property type="project" value="UniProtKB-KW"/>
</dbReference>
<dbReference type="PANTHER" id="PTHR11993">
    <property type="entry name" value="NADH-UBIQUINONE OXIDOREDUCTASE 49 KDA SUBUNIT"/>
    <property type="match status" value="1"/>
</dbReference>
<comment type="function">
    <text evidence="6">NDH-1 shuttles electrons from NADH, via FMN and iron-sulfur (Fe-S) centers, to quinones in the respiratory chain. The immediate electron acceptor for the enzyme in this species is believed to be a menaquinone. Couples the redox reaction to proton translocation (for every two electrons transferred, four hydrogen ions are translocated across the cytoplasmic membrane), and thus conserves the redox energy in a proton gradient.</text>
</comment>
<keyword evidence="4 6" id="KW-1278">Translocase</keyword>
<keyword evidence="6" id="KW-0472">Membrane</keyword>
<dbReference type="Proteomes" id="UP001430172">
    <property type="component" value="Unassembled WGS sequence"/>
</dbReference>
<keyword evidence="6" id="KW-1003">Cell membrane</keyword>
<dbReference type="Pfam" id="PF00346">
    <property type="entry name" value="Complex1_49kDa"/>
    <property type="match status" value="1"/>
</dbReference>
<dbReference type="Gene3D" id="1.10.645.10">
    <property type="entry name" value="Cytochrome-c3 Hydrogenase, chain B"/>
    <property type="match status" value="1"/>
</dbReference>
<organism evidence="10 11">
    <name type="scientific">Phycicoccus sonneratiae</name>
    <dbReference type="NCBI Taxonomy" id="2807628"/>
    <lineage>
        <taxon>Bacteria</taxon>
        <taxon>Bacillati</taxon>
        <taxon>Actinomycetota</taxon>
        <taxon>Actinomycetes</taxon>
        <taxon>Micrococcales</taxon>
        <taxon>Intrasporangiaceae</taxon>
        <taxon>Phycicoccus</taxon>
    </lineage>
</organism>
<keyword evidence="11" id="KW-1185">Reference proteome</keyword>
<evidence type="ECO:0000256" key="7">
    <source>
        <dbReference type="RuleBase" id="RU003685"/>
    </source>
</evidence>
<feature type="domain" description="NADH-quinone oxidoreductase subunit D" evidence="9">
    <location>
        <begin position="181"/>
        <end position="469"/>
    </location>
</feature>
<evidence type="ECO:0000256" key="2">
    <source>
        <dbReference type="ARBA" id="ARBA00022448"/>
    </source>
</evidence>
<keyword evidence="3 6" id="KW-0874">Quinone</keyword>
<evidence type="ECO:0000256" key="6">
    <source>
        <dbReference type="HAMAP-Rule" id="MF_01358"/>
    </source>
</evidence>
<dbReference type="EC" id="7.1.1.-" evidence="6"/>
<gene>
    <name evidence="6" type="primary">nuoD</name>
    <name evidence="10" type="ORF">JQN70_05825</name>
</gene>
<evidence type="ECO:0000256" key="1">
    <source>
        <dbReference type="ARBA" id="ARBA00005769"/>
    </source>
</evidence>
<dbReference type="HAMAP" id="MF_01358">
    <property type="entry name" value="NDH1_NuoD"/>
    <property type="match status" value="1"/>
</dbReference>
<dbReference type="PANTHER" id="PTHR11993:SF10">
    <property type="entry name" value="NADH DEHYDROGENASE [UBIQUINONE] IRON-SULFUR PROTEIN 2, MITOCHONDRIAL"/>
    <property type="match status" value="1"/>
</dbReference>
<protein>
    <recommendedName>
        <fullName evidence="6">NADH-quinone oxidoreductase subunit D</fullName>
        <ecNumber evidence="6">7.1.1.-</ecNumber>
    </recommendedName>
    <alternativeName>
        <fullName evidence="6">NADH dehydrogenase I subunit D</fullName>
    </alternativeName>
    <alternativeName>
        <fullName evidence="6">NDH-1 subunit D</fullName>
    </alternativeName>
</protein>
<dbReference type="InterPro" id="IPR029014">
    <property type="entry name" value="NiFe-Hase_large"/>
</dbReference>
<evidence type="ECO:0000313" key="10">
    <source>
        <dbReference type="EMBL" id="MBM6399895.1"/>
    </source>
</evidence>
<dbReference type="SUPFAM" id="SSF56762">
    <property type="entry name" value="HydB/Nqo4-like"/>
    <property type="match status" value="1"/>
</dbReference>
<comment type="catalytic activity">
    <reaction evidence="6">
        <text>a quinone + NADH + 5 H(+)(in) = a quinol + NAD(+) + 4 H(+)(out)</text>
        <dbReference type="Rhea" id="RHEA:57888"/>
        <dbReference type="ChEBI" id="CHEBI:15378"/>
        <dbReference type="ChEBI" id="CHEBI:24646"/>
        <dbReference type="ChEBI" id="CHEBI:57540"/>
        <dbReference type="ChEBI" id="CHEBI:57945"/>
        <dbReference type="ChEBI" id="CHEBI:132124"/>
    </reaction>
</comment>
<sequence>MTTHDQDTVHDDPATSPGLDPSLPGNDPYGASVDDDTEGARVFTVSGGDWNDLVDEATALHEERIVVNMGPQHPSTHGVLRLILELDGETVTEARAGIGYLHTGIEKNMEFRTWTQGVTFCTRMDYLTPMFQETAYCLSIEKLLGITDRIPERASVIRVMMMELTRVNSHLVALGTGGMEMGATTVMTVGFRERERILRVFEAITGLRMNNAYVRPGGVAQDVPHGAVAMIRGVVGELRTGLGELEALLNENPLLKGRTVGVGYLDLTGCIALGVTGPVLRSTGLPHDLRKSAPYCGYETYDFEVVTRTGCDAYDRLRIRIDEMYESLKIVEQCLDRLQRTEGQPVMVEDKKIAWPAQLAIGGDGQGNSLDHIREIMGTSMEALIHHFKLVTEGFRVPPGQAYAAVESAKGELGCHTVSDGGTRPYRAHFRDPSFNNLQATAAMCEGSQVADVIVAVASIDPVMGGVDR</sequence>
<dbReference type="PROSITE" id="PS00535">
    <property type="entry name" value="COMPLEX1_49K"/>
    <property type="match status" value="1"/>
</dbReference>